<gene>
    <name evidence="1" type="ORF">BS329_30860</name>
</gene>
<protein>
    <recommendedName>
        <fullName evidence="3">HhH-GPD domain-containing protein</fullName>
    </recommendedName>
</protein>
<evidence type="ECO:0008006" key="3">
    <source>
        <dbReference type="Google" id="ProtNLM"/>
    </source>
</evidence>
<evidence type="ECO:0000313" key="1">
    <source>
        <dbReference type="EMBL" id="OLZ46072.1"/>
    </source>
</evidence>
<evidence type="ECO:0000313" key="2">
    <source>
        <dbReference type="Proteomes" id="UP000187486"/>
    </source>
</evidence>
<dbReference type="InterPro" id="IPR048868">
    <property type="entry name" value="OGG-like_put"/>
</dbReference>
<proteinExistence type="predicted"/>
<reference evidence="1 2" key="1">
    <citation type="submission" date="2016-01" db="EMBL/GenBank/DDBJ databases">
        <title>Amycolatopsis coloradensis genome sequencing and assembly.</title>
        <authorList>
            <person name="Mayilraj S."/>
        </authorList>
    </citation>
    <scope>NUCLEOTIDE SEQUENCE [LARGE SCALE GENOMIC DNA]</scope>
    <source>
        <strain evidence="1 2">DSM 44225</strain>
    </source>
</reference>
<sequence>MGVPATDLSTLSLPGWAVPTAPRRVAVAGQAIRIRREWWQRSIASRRLPGAPPSASTLTRADVWEPGEDVFALLWRTLAWGSGSHLRQNSARLNSIERDLPRAAELLTRAAAESRRDPARAYAVLRPDRHNLIPGLGPSFFTKFLYFAGGGAPGHPCLILDRVVASALREFGWGSLHRAGPWPVDSYERYCGLLARWASEHGCAPDEVEAAIFSGRVTRPASTRM</sequence>
<name>A0A1R0KJ22_9PSEU</name>
<dbReference type="Pfam" id="PF21790">
    <property type="entry name" value="OGG"/>
    <property type="match status" value="1"/>
</dbReference>
<comment type="caution">
    <text evidence="1">The sequence shown here is derived from an EMBL/GenBank/DDBJ whole genome shotgun (WGS) entry which is preliminary data.</text>
</comment>
<dbReference type="AlphaFoldDB" id="A0A1R0KJ22"/>
<dbReference type="Proteomes" id="UP000187486">
    <property type="component" value="Unassembled WGS sequence"/>
</dbReference>
<keyword evidence="2" id="KW-1185">Reference proteome</keyword>
<organism evidence="1 2">
    <name type="scientific">Amycolatopsis coloradensis</name>
    <dbReference type="NCBI Taxonomy" id="76021"/>
    <lineage>
        <taxon>Bacteria</taxon>
        <taxon>Bacillati</taxon>
        <taxon>Actinomycetota</taxon>
        <taxon>Actinomycetes</taxon>
        <taxon>Pseudonocardiales</taxon>
        <taxon>Pseudonocardiaceae</taxon>
        <taxon>Amycolatopsis</taxon>
    </lineage>
</organism>
<dbReference type="EMBL" id="MQUQ01000018">
    <property type="protein sequence ID" value="OLZ46072.1"/>
    <property type="molecule type" value="Genomic_DNA"/>
</dbReference>
<accession>A0A1R0KJ22</accession>